<name>A0A9N7Z5R3_PLEPL</name>
<comment type="caution">
    <text evidence="1">The sequence shown here is derived from an EMBL/GenBank/DDBJ whole genome shotgun (WGS) entry which is preliminary data.</text>
</comment>
<dbReference type="Proteomes" id="UP001153269">
    <property type="component" value="Unassembled WGS sequence"/>
</dbReference>
<proteinExistence type="predicted"/>
<reference evidence="1" key="1">
    <citation type="submission" date="2020-03" db="EMBL/GenBank/DDBJ databases">
        <authorList>
            <person name="Weist P."/>
        </authorList>
    </citation>
    <scope>NUCLEOTIDE SEQUENCE</scope>
</reference>
<organism evidence="1 2">
    <name type="scientific">Pleuronectes platessa</name>
    <name type="common">European plaice</name>
    <dbReference type="NCBI Taxonomy" id="8262"/>
    <lineage>
        <taxon>Eukaryota</taxon>
        <taxon>Metazoa</taxon>
        <taxon>Chordata</taxon>
        <taxon>Craniata</taxon>
        <taxon>Vertebrata</taxon>
        <taxon>Euteleostomi</taxon>
        <taxon>Actinopterygii</taxon>
        <taxon>Neopterygii</taxon>
        <taxon>Teleostei</taxon>
        <taxon>Neoteleostei</taxon>
        <taxon>Acanthomorphata</taxon>
        <taxon>Carangaria</taxon>
        <taxon>Pleuronectiformes</taxon>
        <taxon>Pleuronectoidei</taxon>
        <taxon>Pleuronectidae</taxon>
        <taxon>Pleuronectes</taxon>
    </lineage>
</organism>
<sequence length="123" mass="13852">MDGCCGASSQFCPCLLGGMASAELSLMRQKAIERMPVEEQKGKQWTEERNMACDMKEDNSITTEWISWGMIQEEPHYHAAKGPDPGFFCLTFFNMGNVHISRDLSMAFGQKLFTSESYPDSVH</sequence>
<evidence type="ECO:0000313" key="2">
    <source>
        <dbReference type="Proteomes" id="UP001153269"/>
    </source>
</evidence>
<dbReference type="EMBL" id="CADEAL010004083">
    <property type="protein sequence ID" value="CAB1451276.1"/>
    <property type="molecule type" value="Genomic_DNA"/>
</dbReference>
<evidence type="ECO:0000313" key="1">
    <source>
        <dbReference type="EMBL" id="CAB1451276.1"/>
    </source>
</evidence>
<protein>
    <submittedName>
        <fullName evidence="1">Uncharacterized protein</fullName>
    </submittedName>
</protein>
<keyword evidence="2" id="KW-1185">Reference proteome</keyword>
<dbReference type="AlphaFoldDB" id="A0A9N7Z5R3"/>
<accession>A0A9N7Z5R3</accession>
<gene>
    <name evidence="1" type="ORF">PLEPLA_LOCUS38969</name>
</gene>